<evidence type="ECO:0000256" key="1">
    <source>
        <dbReference type="SAM" id="Phobius"/>
    </source>
</evidence>
<keyword evidence="1" id="KW-1133">Transmembrane helix</keyword>
<organism evidence="2 3">
    <name type="scientific">Marinifilum caeruleilacunae</name>
    <dbReference type="NCBI Taxonomy" id="2499076"/>
    <lineage>
        <taxon>Bacteria</taxon>
        <taxon>Pseudomonadati</taxon>
        <taxon>Bacteroidota</taxon>
        <taxon>Bacteroidia</taxon>
        <taxon>Marinilabiliales</taxon>
        <taxon>Marinifilaceae</taxon>
    </lineage>
</organism>
<keyword evidence="1" id="KW-0812">Transmembrane</keyword>
<proteinExistence type="predicted"/>
<evidence type="ECO:0000313" key="2">
    <source>
        <dbReference type="EMBL" id="NOU59614.1"/>
    </source>
</evidence>
<evidence type="ECO:0000313" key="3">
    <source>
        <dbReference type="Proteomes" id="UP000732105"/>
    </source>
</evidence>
<keyword evidence="3" id="KW-1185">Reference proteome</keyword>
<name>A0ABX1WUJ5_9BACT</name>
<dbReference type="EMBL" id="RZNH01000009">
    <property type="protein sequence ID" value="NOU59614.1"/>
    <property type="molecule type" value="Genomic_DNA"/>
</dbReference>
<protein>
    <submittedName>
        <fullName evidence="2">Uncharacterized protein</fullName>
    </submittedName>
</protein>
<feature type="transmembrane region" description="Helical" evidence="1">
    <location>
        <begin position="32"/>
        <end position="50"/>
    </location>
</feature>
<sequence>MKRIVGIILIVVGVLLYLFFRNYDGNFLPYPTLWFFIGIILAIIGFKLFVTSKSKTEKEIEESYQSEIKRLKENGDKISVEFKDCEIVSSNYHVELPKSSNYRVQAWDSLYDNGKSAENIEINQSRIIYKNENSEDNNVFISPLINKDEITLSFRLSNYKSTVIYVDKLDKDLYYFDLELLDE</sequence>
<keyword evidence="1" id="KW-0472">Membrane</keyword>
<gene>
    <name evidence="2" type="ORF">ELS83_07265</name>
</gene>
<dbReference type="Proteomes" id="UP000732105">
    <property type="component" value="Unassembled WGS sequence"/>
</dbReference>
<accession>A0ABX1WUJ5</accession>
<dbReference type="RefSeq" id="WP_171594891.1">
    <property type="nucleotide sequence ID" value="NZ_RZNH01000009.1"/>
</dbReference>
<feature type="transmembrane region" description="Helical" evidence="1">
    <location>
        <begin position="5"/>
        <end position="20"/>
    </location>
</feature>
<comment type="caution">
    <text evidence="2">The sequence shown here is derived from an EMBL/GenBank/DDBJ whole genome shotgun (WGS) entry which is preliminary data.</text>
</comment>
<reference evidence="2 3" key="1">
    <citation type="submission" date="2018-12" db="EMBL/GenBank/DDBJ databases">
        <title>Marinifilum JC070 sp. nov., a marine bacterium isolated from Yongle Blue Hole in the South China Sea.</title>
        <authorList>
            <person name="Fu T."/>
        </authorList>
    </citation>
    <scope>NUCLEOTIDE SEQUENCE [LARGE SCALE GENOMIC DNA]</scope>
    <source>
        <strain evidence="2 3">JC070</strain>
    </source>
</reference>